<evidence type="ECO:0000256" key="3">
    <source>
        <dbReference type="ARBA" id="ARBA00012291"/>
    </source>
</evidence>
<dbReference type="SUPFAM" id="SSF52540">
    <property type="entry name" value="P-loop containing nucleoside triphosphate hydrolases"/>
    <property type="match status" value="1"/>
</dbReference>
<keyword evidence="5 12" id="KW-0547">Nucleotide-binding</keyword>
<dbReference type="InterPro" id="IPR027417">
    <property type="entry name" value="P-loop_NTPase"/>
</dbReference>
<evidence type="ECO:0000313" key="15">
    <source>
        <dbReference type="EMBL" id="KEQ66835.1"/>
    </source>
</evidence>
<keyword evidence="4 12" id="KW-0436">Ligase</keyword>
<dbReference type="CDD" id="cd01746">
    <property type="entry name" value="GATase1_CTP_Synthase"/>
    <property type="match status" value="1"/>
</dbReference>
<evidence type="ECO:0000256" key="10">
    <source>
        <dbReference type="ARBA" id="ARBA00054275"/>
    </source>
</evidence>
<comment type="similarity">
    <text evidence="2 12">Belongs to the CTP synthase family.</text>
</comment>
<dbReference type="PANTHER" id="PTHR11550:SF0">
    <property type="entry name" value="CTP SYNTHASE-RELATED"/>
    <property type="match status" value="1"/>
</dbReference>
<name>A0A074W157_AURM1</name>
<gene>
    <name evidence="15" type="ORF">M437DRAFT_38680</name>
</gene>
<comment type="catalytic activity">
    <reaction evidence="9 12">
        <text>UTP + L-glutamine + ATP + H2O = CTP + L-glutamate + ADP + phosphate + 2 H(+)</text>
        <dbReference type="Rhea" id="RHEA:26426"/>
        <dbReference type="ChEBI" id="CHEBI:15377"/>
        <dbReference type="ChEBI" id="CHEBI:15378"/>
        <dbReference type="ChEBI" id="CHEBI:29985"/>
        <dbReference type="ChEBI" id="CHEBI:30616"/>
        <dbReference type="ChEBI" id="CHEBI:37563"/>
        <dbReference type="ChEBI" id="CHEBI:43474"/>
        <dbReference type="ChEBI" id="CHEBI:46398"/>
        <dbReference type="ChEBI" id="CHEBI:58359"/>
        <dbReference type="ChEBI" id="CHEBI:456216"/>
        <dbReference type="EC" id="6.3.4.2"/>
    </reaction>
</comment>
<dbReference type="PANTHER" id="PTHR11550">
    <property type="entry name" value="CTP SYNTHASE"/>
    <property type="match status" value="1"/>
</dbReference>
<reference evidence="15 16" key="1">
    <citation type="journal article" date="2014" name="BMC Genomics">
        <title>Genome sequencing of four Aureobasidium pullulans varieties: biotechnological potential, stress tolerance, and description of new species.</title>
        <authorList>
            <person name="Gostin Ar C."/>
            <person name="Ohm R.A."/>
            <person name="Kogej T."/>
            <person name="Sonjak S."/>
            <person name="Turk M."/>
            <person name="Zajc J."/>
            <person name="Zalar P."/>
            <person name="Grube M."/>
            <person name="Sun H."/>
            <person name="Han J."/>
            <person name="Sharma A."/>
            <person name="Chiniquy J."/>
            <person name="Ngan C.Y."/>
            <person name="Lipzen A."/>
            <person name="Barry K."/>
            <person name="Grigoriev I.V."/>
            <person name="Gunde-Cimerman N."/>
        </authorList>
    </citation>
    <scope>NUCLEOTIDE SEQUENCE [LARGE SCALE GENOMIC DNA]</scope>
    <source>
        <strain evidence="15 16">CBS 110374</strain>
    </source>
</reference>
<dbReference type="InterPro" id="IPR017456">
    <property type="entry name" value="CTP_synthase_N"/>
</dbReference>
<dbReference type="AlphaFoldDB" id="A0A074W157"/>
<keyword evidence="8 12" id="KW-0665">Pyrimidine biosynthesis</keyword>
<protein>
    <recommendedName>
        <fullName evidence="11 12">CTP synthase</fullName>
        <ecNumber evidence="3 12">6.3.4.2</ecNumber>
    </recommendedName>
    <alternativeName>
        <fullName evidence="12">UTP--ammonia ligase</fullName>
    </alternativeName>
</protein>
<comment type="function">
    <text evidence="10 12">Catalyzes the ATP-dependent amination of UTP to CTP with either L-glutamine or ammonia as the source of nitrogen.</text>
</comment>
<accession>A0A074W157</accession>
<evidence type="ECO:0000313" key="16">
    <source>
        <dbReference type="Proteomes" id="UP000030672"/>
    </source>
</evidence>
<dbReference type="EMBL" id="KL584825">
    <property type="protein sequence ID" value="KEQ66835.1"/>
    <property type="molecule type" value="Genomic_DNA"/>
</dbReference>
<dbReference type="InterPro" id="IPR017926">
    <property type="entry name" value="GATASE"/>
</dbReference>
<dbReference type="EC" id="6.3.4.2" evidence="3 12"/>
<dbReference type="GO" id="GO:0042802">
    <property type="term" value="F:identical protein binding"/>
    <property type="evidence" value="ECO:0007669"/>
    <property type="project" value="TreeGrafter"/>
</dbReference>
<feature type="domain" description="CTP synthase N-terminal" evidence="14">
    <location>
        <begin position="2"/>
        <end position="266"/>
    </location>
</feature>
<evidence type="ECO:0000256" key="1">
    <source>
        <dbReference type="ARBA" id="ARBA00005171"/>
    </source>
</evidence>
<dbReference type="InterPro" id="IPR029062">
    <property type="entry name" value="Class_I_gatase-like"/>
</dbReference>
<evidence type="ECO:0000256" key="12">
    <source>
        <dbReference type="RuleBase" id="RU810713"/>
    </source>
</evidence>
<evidence type="ECO:0000259" key="13">
    <source>
        <dbReference type="Pfam" id="PF00117"/>
    </source>
</evidence>
<dbReference type="NCBIfam" id="TIGR00337">
    <property type="entry name" value="PyrG"/>
    <property type="match status" value="1"/>
</dbReference>
<dbReference type="InterPro" id="IPR004468">
    <property type="entry name" value="CTP_synthase"/>
</dbReference>
<sequence length="580" mass="64258">MKYVLVSGGVISGVGKGIIASSTGLLLKTMGLKICIDPYLNVDAGTMNPKEHGEVFVLDDGGEVDLDLGNYERYLDITLTRENNITTGKIYQHVIEKERRGDYLGHTVQVVPHIVDAIQDWVERVAKIPVDDTNEEPDVCIIELGGTVGDIESMPFVEAMTQLRARAGRDNFMQIHVSYVPMVHGEQKTKPTQMAIKAVRSAGLIPDLIACRCEHPLDAGAHQKIARFCQVPLPQVLVVRDMPTTYQVPILLQEQGLLQSLKDILRIDALTISPLLATKGAEIWTTWNSLANGLATVTDVVEIALVGKYLECPDSYLSVVKSVEHAAMRCKKKLKIVWVDAEHLEPESERANPAAYHKAWHDVCTASGILVPGGFGQRGTEGMMKAAKWARENGTPYLGICLGMQIAVIEFARNVCNIPVPVSTSQEFDARDEDRIIISMPEHHPGQLGGTMRLGLRPTLWQPNSEWSRLRALYASTTSADGQSQILERHRHRYEVNPNYVSTLETKGLNFIGKDETGVRQEIIELKDHPWFVGVQYHPEYLSRVLHPSKPYLGFIAASAGMLDTITAEIVKEKTANTSF</sequence>
<dbReference type="NCBIfam" id="NF003792">
    <property type="entry name" value="PRK05380.1"/>
    <property type="match status" value="1"/>
</dbReference>
<keyword evidence="7 12" id="KW-0315">Glutamine amidotransferase</keyword>
<keyword evidence="16" id="KW-1185">Reference proteome</keyword>
<dbReference type="CDD" id="cd03113">
    <property type="entry name" value="CTPS_N"/>
    <property type="match status" value="1"/>
</dbReference>
<dbReference type="SUPFAM" id="SSF52317">
    <property type="entry name" value="Class I glutamine amidotransferase-like"/>
    <property type="match status" value="1"/>
</dbReference>
<proteinExistence type="inferred from homology"/>
<dbReference type="STRING" id="1043003.A0A074W157"/>
<organism evidence="15 16">
    <name type="scientific">Aureobasidium melanogenum (strain CBS 110374)</name>
    <name type="common">Aureobasidium pullulans var. melanogenum</name>
    <dbReference type="NCBI Taxonomy" id="1043003"/>
    <lineage>
        <taxon>Eukaryota</taxon>
        <taxon>Fungi</taxon>
        <taxon>Dikarya</taxon>
        <taxon>Ascomycota</taxon>
        <taxon>Pezizomycotina</taxon>
        <taxon>Dothideomycetes</taxon>
        <taxon>Dothideomycetidae</taxon>
        <taxon>Dothideales</taxon>
        <taxon>Saccotheciaceae</taxon>
        <taxon>Aureobasidium</taxon>
    </lineage>
</organism>
<dbReference type="Gene3D" id="3.40.50.880">
    <property type="match status" value="1"/>
</dbReference>
<dbReference type="InterPro" id="IPR033828">
    <property type="entry name" value="GATase1_CTP_Synthase"/>
</dbReference>
<evidence type="ECO:0000256" key="6">
    <source>
        <dbReference type="ARBA" id="ARBA00022840"/>
    </source>
</evidence>
<evidence type="ECO:0000256" key="7">
    <source>
        <dbReference type="ARBA" id="ARBA00022962"/>
    </source>
</evidence>
<dbReference type="GO" id="GO:0044210">
    <property type="term" value="P:'de novo' CTP biosynthetic process"/>
    <property type="evidence" value="ECO:0007669"/>
    <property type="project" value="UniProtKB-UniRule"/>
</dbReference>
<dbReference type="UniPathway" id="UPA00159">
    <property type="reaction ID" value="UER00277"/>
</dbReference>
<dbReference type="FunFam" id="3.40.50.300:FF:000207">
    <property type="entry name" value="CTP synthase"/>
    <property type="match status" value="1"/>
</dbReference>
<feature type="domain" description="Glutamine amidotransferase" evidence="13">
    <location>
        <begin position="313"/>
        <end position="549"/>
    </location>
</feature>
<evidence type="ECO:0000256" key="4">
    <source>
        <dbReference type="ARBA" id="ARBA00022598"/>
    </source>
</evidence>
<evidence type="ECO:0000256" key="9">
    <source>
        <dbReference type="ARBA" id="ARBA00047781"/>
    </source>
</evidence>
<dbReference type="GO" id="GO:0003883">
    <property type="term" value="F:CTP synthase activity"/>
    <property type="evidence" value="ECO:0007669"/>
    <property type="project" value="UniProtKB-UniRule"/>
</dbReference>
<dbReference type="Proteomes" id="UP000030672">
    <property type="component" value="Unassembled WGS sequence"/>
</dbReference>
<keyword evidence="6 12" id="KW-0067">ATP-binding</keyword>
<dbReference type="GO" id="GO:0019856">
    <property type="term" value="P:pyrimidine nucleobase biosynthetic process"/>
    <property type="evidence" value="ECO:0007669"/>
    <property type="project" value="TreeGrafter"/>
</dbReference>
<dbReference type="FunFam" id="3.40.50.880:FF:000005">
    <property type="entry name" value="CTP synthase"/>
    <property type="match status" value="1"/>
</dbReference>
<dbReference type="GO" id="GO:0005737">
    <property type="term" value="C:cytoplasm"/>
    <property type="evidence" value="ECO:0007669"/>
    <property type="project" value="TreeGrafter"/>
</dbReference>
<evidence type="ECO:0000256" key="5">
    <source>
        <dbReference type="ARBA" id="ARBA00022741"/>
    </source>
</evidence>
<dbReference type="GO" id="GO:0005524">
    <property type="term" value="F:ATP binding"/>
    <property type="evidence" value="ECO:0007669"/>
    <property type="project" value="UniProtKB-KW"/>
</dbReference>
<evidence type="ECO:0000256" key="11">
    <source>
        <dbReference type="ARBA" id="ARBA00070745"/>
    </source>
</evidence>
<evidence type="ECO:0000259" key="14">
    <source>
        <dbReference type="Pfam" id="PF06418"/>
    </source>
</evidence>
<dbReference type="Pfam" id="PF06418">
    <property type="entry name" value="CTP_synth_N"/>
    <property type="match status" value="1"/>
</dbReference>
<dbReference type="RefSeq" id="XP_040883858.1">
    <property type="nucleotide sequence ID" value="XM_041019880.1"/>
</dbReference>
<dbReference type="GO" id="GO:0097268">
    <property type="term" value="C:cytoophidium"/>
    <property type="evidence" value="ECO:0007669"/>
    <property type="project" value="TreeGrafter"/>
</dbReference>
<comment type="pathway">
    <text evidence="1 12">Pyrimidine metabolism; CTP biosynthesis via de novo pathway; CTP from UDP: step 2/2.</text>
</comment>
<dbReference type="Pfam" id="PF00117">
    <property type="entry name" value="GATase"/>
    <property type="match status" value="1"/>
</dbReference>
<dbReference type="PROSITE" id="PS51273">
    <property type="entry name" value="GATASE_TYPE_1"/>
    <property type="match status" value="1"/>
</dbReference>
<evidence type="ECO:0000256" key="8">
    <source>
        <dbReference type="ARBA" id="ARBA00022975"/>
    </source>
</evidence>
<dbReference type="Gene3D" id="3.40.50.300">
    <property type="entry name" value="P-loop containing nucleotide triphosphate hydrolases"/>
    <property type="match status" value="1"/>
</dbReference>
<evidence type="ECO:0000256" key="2">
    <source>
        <dbReference type="ARBA" id="ARBA00007533"/>
    </source>
</evidence>
<dbReference type="HOGENOM" id="CLU_011675_5_0_1"/>
<dbReference type="GeneID" id="63913253"/>